<keyword evidence="3" id="KW-1185">Reference proteome</keyword>
<reference evidence="2 3" key="1">
    <citation type="submission" date="2014-04" db="EMBL/GenBank/DDBJ databases">
        <title>Evolutionary Origins and Diversification of the Mycorrhizal Mutualists.</title>
        <authorList>
            <consortium name="DOE Joint Genome Institute"/>
            <consortium name="Mycorrhizal Genomics Consortium"/>
            <person name="Kohler A."/>
            <person name="Kuo A."/>
            <person name="Nagy L.G."/>
            <person name="Floudas D."/>
            <person name="Copeland A."/>
            <person name="Barry K.W."/>
            <person name="Cichocki N."/>
            <person name="Veneault-Fourrey C."/>
            <person name="LaButti K."/>
            <person name="Lindquist E.A."/>
            <person name="Lipzen A."/>
            <person name="Lundell T."/>
            <person name="Morin E."/>
            <person name="Murat C."/>
            <person name="Riley R."/>
            <person name="Ohm R."/>
            <person name="Sun H."/>
            <person name="Tunlid A."/>
            <person name="Henrissat B."/>
            <person name="Grigoriev I.V."/>
            <person name="Hibbett D.S."/>
            <person name="Martin F."/>
        </authorList>
    </citation>
    <scope>NUCLEOTIDE SEQUENCE [LARGE SCALE GENOMIC DNA]</scope>
    <source>
        <strain evidence="2 3">Koide BX008</strain>
    </source>
</reference>
<dbReference type="EMBL" id="KN818316">
    <property type="protein sequence ID" value="KIL59403.1"/>
    <property type="molecule type" value="Genomic_DNA"/>
</dbReference>
<organism evidence="2 3">
    <name type="scientific">Amanita muscaria (strain Koide BX008)</name>
    <dbReference type="NCBI Taxonomy" id="946122"/>
    <lineage>
        <taxon>Eukaryota</taxon>
        <taxon>Fungi</taxon>
        <taxon>Dikarya</taxon>
        <taxon>Basidiomycota</taxon>
        <taxon>Agaricomycotina</taxon>
        <taxon>Agaricomycetes</taxon>
        <taxon>Agaricomycetidae</taxon>
        <taxon>Agaricales</taxon>
        <taxon>Pluteineae</taxon>
        <taxon>Amanitaceae</taxon>
        <taxon>Amanita</taxon>
    </lineage>
</organism>
<evidence type="ECO:0000313" key="3">
    <source>
        <dbReference type="Proteomes" id="UP000054549"/>
    </source>
</evidence>
<dbReference type="AlphaFoldDB" id="A0A0C2WSS7"/>
<dbReference type="OrthoDB" id="3085875at2759"/>
<accession>A0A0C2WSS7</accession>
<feature type="region of interest" description="Disordered" evidence="1">
    <location>
        <begin position="35"/>
        <end position="64"/>
    </location>
</feature>
<evidence type="ECO:0000256" key="1">
    <source>
        <dbReference type="SAM" id="MobiDB-lite"/>
    </source>
</evidence>
<dbReference type="Proteomes" id="UP000054549">
    <property type="component" value="Unassembled WGS sequence"/>
</dbReference>
<dbReference type="HOGENOM" id="CLU_121498_0_0_1"/>
<sequence length="205" mass="23339">MDPGDTPSSADSRWTPPSIHMTPVYEHIRELMARAARAPSTPSSSVTESDTDLEERPPDYDNHPILTTPASLGSIVPTRETVINTYFKKLNDFSEGNGHWAFRAILFRKYIKFLYLEPVMDPDAFIFITQHLIDLADTATLLTVSFCNYTALGMKKMTKANFTITYYLNSVRRQIARAMQFVERAADELRAYREEEETSGTDRIS</sequence>
<protein>
    <submittedName>
        <fullName evidence="2">Uncharacterized protein</fullName>
    </submittedName>
</protein>
<evidence type="ECO:0000313" key="2">
    <source>
        <dbReference type="EMBL" id="KIL59403.1"/>
    </source>
</evidence>
<name>A0A0C2WSS7_AMAMK</name>
<proteinExistence type="predicted"/>
<feature type="compositionally biased region" description="Low complexity" evidence="1">
    <location>
        <begin position="35"/>
        <end position="45"/>
    </location>
</feature>
<dbReference type="InParanoid" id="A0A0C2WSS7"/>
<gene>
    <name evidence="2" type="ORF">M378DRAFT_180845</name>
</gene>